<sequence length="61" mass="7303">MKELPDEKTLLELLEMTKIAEQKARKTSELATDIALKYQNWMREIREARSSLHKPDRHFHP</sequence>
<organism evidence="1 2">
    <name type="scientific">Phormidium pseudopriestleyi FRX01</name>
    <dbReference type="NCBI Taxonomy" id="1759528"/>
    <lineage>
        <taxon>Bacteria</taxon>
        <taxon>Bacillati</taxon>
        <taxon>Cyanobacteriota</taxon>
        <taxon>Cyanophyceae</taxon>
        <taxon>Oscillatoriophycideae</taxon>
        <taxon>Oscillatoriales</taxon>
        <taxon>Oscillatoriaceae</taxon>
        <taxon>Phormidium</taxon>
    </lineage>
</organism>
<proteinExistence type="predicted"/>
<evidence type="ECO:0000313" key="2">
    <source>
        <dbReference type="Proteomes" id="UP000664844"/>
    </source>
</evidence>
<name>A0ABS3FS85_9CYAN</name>
<keyword evidence="2" id="KW-1185">Reference proteome</keyword>
<dbReference type="EMBL" id="JAFLQW010000309">
    <property type="protein sequence ID" value="MBO0349727.1"/>
    <property type="molecule type" value="Genomic_DNA"/>
</dbReference>
<dbReference type="Proteomes" id="UP000664844">
    <property type="component" value="Unassembled WGS sequence"/>
</dbReference>
<protein>
    <submittedName>
        <fullName evidence="1">Uncharacterized protein</fullName>
    </submittedName>
</protein>
<gene>
    <name evidence="1" type="ORF">J0895_11520</name>
</gene>
<dbReference type="RefSeq" id="WP_207088235.1">
    <property type="nucleotide sequence ID" value="NZ_JAFLQW010000309.1"/>
</dbReference>
<comment type="caution">
    <text evidence="1">The sequence shown here is derived from an EMBL/GenBank/DDBJ whole genome shotgun (WGS) entry which is preliminary data.</text>
</comment>
<reference evidence="1 2" key="1">
    <citation type="submission" date="2021-03" db="EMBL/GenBank/DDBJ databases">
        <title>Metabolic Capacity of the Antarctic Cyanobacterium Phormidium pseudopriestleyi that Sustains Oxygenic Photosynthesis in the Presence of Hydrogen Sulfide.</title>
        <authorList>
            <person name="Lumian J.E."/>
            <person name="Jungblut A.D."/>
            <person name="Dillon M.L."/>
            <person name="Hawes I."/>
            <person name="Doran P.T."/>
            <person name="Mackey T.J."/>
            <person name="Dick G.J."/>
            <person name="Grettenberger C.L."/>
            <person name="Sumner D.Y."/>
        </authorList>
    </citation>
    <scope>NUCLEOTIDE SEQUENCE [LARGE SCALE GENOMIC DNA]</scope>
    <source>
        <strain evidence="1 2">FRX01</strain>
    </source>
</reference>
<accession>A0ABS3FS85</accession>
<evidence type="ECO:0000313" key="1">
    <source>
        <dbReference type="EMBL" id="MBO0349727.1"/>
    </source>
</evidence>